<reference evidence="6" key="2">
    <citation type="submission" date="2023-05" db="EMBL/GenBank/DDBJ databases">
        <authorList>
            <person name="Fouks B."/>
        </authorList>
    </citation>
    <scope>NUCLEOTIDE SEQUENCE</scope>
    <source>
        <strain evidence="6">Stay&amp;Tobe</strain>
        <tissue evidence="6">Testes</tissue>
    </source>
</reference>
<comment type="caution">
    <text evidence="6">The sequence shown here is derived from an EMBL/GenBank/DDBJ whole genome shotgun (WGS) entry which is preliminary data.</text>
</comment>
<name>A0AAD8AGV7_DIPPU</name>
<dbReference type="InterPro" id="IPR029058">
    <property type="entry name" value="AB_hydrolase_fold"/>
</dbReference>
<evidence type="ECO:0000256" key="4">
    <source>
        <dbReference type="RuleBase" id="RU004262"/>
    </source>
</evidence>
<evidence type="ECO:0000256" key="2">
    <source>
        <dbReference type="ARBA" id="ARBA00010701"/>
    </source>
</evidence>
<dbReference type="InterPro" id="IPR013818">
    <property type="entry name" value="Lipase"/>
</dbReference>
<feature type="domain" description="Lipase" evidence="5">
    <location>
        <begin position="27"/>
        <end position="308"/>
    </location>
</feature>
<dbReference type="GO" id="GO:0005615">
    <property type="term" value="C:extracellular space"/>
    <property type="evidence" value="ECO:0007669"/>
    <property type="project" value="TreeGrafter"/>
</dbReference>
<sequence length="415" mass="46978">MEKTLVILSLCVQLHTNIYVEGFLQKCCKDLGCFNLGDPWSSIFRPIPPPQCPDECPAVFRFFSRTTNSENYTVSGWPITSFNSSYFDRNRMTVIAIHGWFSSFDDRFEKLKNLYLEREDTNFIFIDWSICANQNYFQTISTMRTVAAQAVRFVKYLSNNYGMSECKLHIIGLSLGSHVGAYIAKGLSDTKTKTPCVERLTGLEPAAPLFQGYSDEVQISRTDAKFVEIAHTSTLPFIGPGVREPRGHVDYYFNGNILQPGCLITAGIESLQSLKEGNFSALVYLVQYVSCSHGRALSYYTDSLRKQCCIFWGERIDRTVQLFNQLTLGLLAENTTNLDRCNLTSCSPFGIKAMDYPARGSFFVATLRAEPYCSPKLEIDNMMAEMLQEYKQGLLNISTTTTDPSIFNRIIHNFI</sequence>
<dbReference type="GO" id="GO:0016042">
    <property type="term" value="P:lipid catabolic process"/>
    <property type="evidence" value="ECO:0007669"/>
    <property type="project" value="TreeGrafter"/>
</dbReference>
<accession>A0AAD8AGV7</accession>
<dbReference type="SUPFAM" id="SSF53474">
    <property type="entry name" value="alpha/beta-Hydrolases"/>
    <property type="match status" value="1"/>
</dbReference>
<dbReference type="GO" id="GO:0016298">
    <property type="term" value="F:lipase activity"/>
    <property type="evidence" value="ECO:0007669"/>
    <property type="project" value="InterPro"/>
</dbReference>
<evidence type="ECO:0000256" key="1">
    <source>
        <dbReference type="ARBA" id="ARBA00004613"/>
    </source>
</evidence>
<protein>
    <recommendedName>
        <fullName evidence="5">Lipase domain-containing protein</fullName>
    </recommendedName>
</protein>
<dbReference type="PRINTS" id="PR00821">
    <property type="entry name" value="TAGLIPASE"/>
</dbReference>
<dbReference type="EMBL" id="JASPKZ010001600">
    <property type="protein sequence ID" value="KAJ9597563.1"/>
    <property type="molecule type" value="Genomic_DNA"/>
</dbReference>
<evidence type="ECO:0000313" key="7">
    <source>
        <dbReference type="Proteomes" id="UP001233999"/>
    </source>
</evidence>
<keyword evidence="3" id="KW-0964">Secreted</keyword>
<comment type="similarity">
    <text evidence="2 4">Belongs to the AB hydrolase superfamily. Lipase family.</text>
</comment>
<evidence type="ECO:0000256" key="3">
    <source>
        <dbReference type="ARBA" id="ARBA00022525"/>
    </source>
</evidence>
<evidence type="ECO:0000313" key="6">
    <source>
        <dbReference type="EMBL" id="KAJ9597563.1"/>
    </source>
</evidence>
<dbReference type="PANTHER" id="PTHR11610:SF173">
    <property type="entry name" value="LIPASE DOMAIN-CONTAINING PROTEIN-RELATED"/>
    <property type="match status" value="1"/>
</dbReference>
<dbReference type="InterPro" id="IPR000734">
    <property type="entry name" value="TAG_lipase"/>
</dbReference>
<dbReference type="Pfam" id="PF00151">
    <property type="entry name" value="Lipase"/>
    <property type="match status" value="1"/>
</dbReference>
<gene>
    <name evidence="6" type="ORF">L9F63_011564</name>
</gene>
<organism evidence="6 7">
    <name type="scientific">Diploptera punctata</name>
    <name type="common">Pacific beetle cockroach</name>
    <dbReference type="NCBI Taxonomy" id="6984"/>
    <lineage>
        <taxon>Eukaryota</taxon>
        <taxon>Metazoa</taxon>
        <taxon>Ecdysozoa</taxon>
        <taxon>Arthropoda</taxon>
        <taxon>Hexapoda</taxon>
        <taxon>Insecta</taxon>
        <taxon>Pterygota</taxon>
        <taxon>Neoptera</taxon>
        <taxon>Polyneoptera</taxon>
        <taxon>Dictyoptera</taxon>
        <taxon>Blattodea</taxon>
        <taxon>Blaberoidea</taxon>
        <taxon>Blaberidae</taxon>
        <taxon>Diplopterinae</taxon>
        <taxon>Diploptera</taxon>
    </lineage>
</organism>
<dbReference type="Gene3D" id="3.40.50.1820">
    <property type="entry name" value="alpha/beta hydrolase"/>
    <property type="match status" value="1"/>
</dbReference>
<evidence type="ECO:0000259" key="5">
    <source>
        <dbReference type="Pfam" id="PF00151"/>
    </source>
</evidence>
<dbReference type="AlphaFoldDB" id="A0AAD8AGV7"/>
<dbReference type="PANTHER" id="PTHR11610">
    <property type="entry name" value="LIPASE"/>
    <property type="match status" value="1"/>
</dbReference>
<proteinExistence type="inferred from homology"/>
<dbReference type="Proteomes" id="UP001233999">
    <property type="component" value="Unassembled WGS sequence"/>
</dbReference>
<reference evidence="6" key="1">
    <citation type="journal article" date="2023" name="IScience">
        <title>Live-bearing cockroach genome reveals convergent evolutionary mechanisms linked to viviparity in insects and beyond.</title>
        <authorList>
            <person name="Fouks B."/>
            <person name="Harrison M.C."/>
            <person name="Mikhailova A.A."/>
            <person name="Marchal E."/>
            <person name="English S."/>
            <person name="Carruthers M."/>
            <person name="Jennings E.C."/>
            <person name="Chiamaka E.L."/>
            <person name="Frigard R.A."/>
            <person name="Pippel M."/>
            <person name="Attardo G.M."/>
            <person name="Benoit J.B."/>
            <person name="Bornberg-Bauer E."/>
            <person name="Tobe S.S."/>
        </authorList>
    </citation>
    <scope>NUCLEOTIDE SEQUENCE</scope>
    <source>
        <strain evidence="6">Stay&amp;Tobe</strain>
    </source>
</reference>
<keyword evidence="7" id="KW-1185">Reference proteome</keyword>
<comment type="subcellular location">
    <subcellularLocation>
        <location evidence="1">Secreted</location>
    </subcellularLocation>
</comment>